<comment type="caution">
    <text evidence="2">The sequence shown here is derived from an EMBL/GenBank/DDBJ whole genome shotgun (WGS) entry which is preliminary data.</text>
</comment>
<dbReference type="Pfam" id="PF00535">
    <property type="entry name" value="Glycos_transf_2"/>
    <property type="match status" value="1"/>
</dbReference>
<dbReference type="GO" id="GO:0006487">
    <property type="term" value="P:protein N-linked glycosylation"/>
    <property type="evidence" value="ECO:0007669"/>
    <property type="project" value="TreeGrafter"/>
</dbReference>
<proteinExistence type="predicted"/>
<dbReference type="CDD" id="cd04179">
    <property type="entry name" value="DPM_DPG-synthase_like"/>
    <property type="match status" value="1"/>
</dbReference>
<sequence length="268" mass="30504">MGFNNVSTESQKVSIVLPCYNPASGWSDLILKRMQELRAVLPAYELEFILSNDGSTRLQAEEVNRITQQEGIIFLNHPQNEGKGSCIRKGAAYSHGEFIVYTDIDFPFGIDPIVQMVSLLHDNPSCQFVYGARTKSYFKQLPLKRKVISYGLKMLNSLLLSPKTKDTQAGIKALKREVLQDLLLTQTNSFVFEIEYMSKLMRKKVGIQSIPVQPEPNLIFTDFSSKTIWRELMNLVWIYAHRRVEAVPQPTIRTNHSSETYAGGYADF</sequence>
<evidence type="ECO:0000259" key="1">
    <source>
        <dbReference type="Pfam" id="PF00535"/>
    </source>
</evidence>
<dbReference type="PANTHER" id="PTHR10859:SF91">
    <property type="entry name" value="DOLICHYL-PHOSPHATE BETA-GLUCOSYLTRANSFERASE"/>
    <property type="match status" value="1"/>
</dbReference>
<dbReference type="EMBL" id="PTRA01000001">
    <property type="protein sequence ID" value="PQA58470.1"/>
    <property type="molecule type" value="Genomic_DNA"/>
</dbReference>
<feature type="domain" description="Glycosyltransferase 2-like" evidence="1">
    <location>
        <begin position="14"/>
        <end position="182"/>
    </location>
</feature>
<dbReference type="AlphaFoldDB" id="A0A2S7ILN3"/>
<dbReference type="Gene3D" id="3.90.550.10">
    <property type="entry name" value="Spore Coat Polysaccharide Biosynthesis Protein SpsA, Chain A"/>
    <property type="match status" value="1"/>
</dbReference>
<dbReference type="OrthoDB" id="952827at2"/>
<dbReference type="InterPro" id="IPR029044">
    <property type="entry name" value="Nucleotide-diphossugar_trans"/>
</dbReference>
<keyword evidence="3" id="KW-1185">Reference proteome</keyword>
<protein>
    <recommendedName>
        <fullName evidence="1">Glycosyltransferase 2-like domain-containing protein</fullName>
    </recommendedName>
</protein>
<reference evidence="3" key="1">
    <citation type="submission" date="2018-02" db="EMBL/GenBank/DDBJ databases">
        <title>Genome sequencing of Solimonas sp. HR-BB.</title>
        <authorList>
            <person name="Lee Y."/>
            <person name="Jeon C.O."/>
        </authorList>
    </citation>
    <scope>NUCLEOTIDE SEQUENCE [LARGE SCALE GENOMIC DNA]</scope>
    <source>
        <strain evidence="3">HR-U</strain>
    </source>
</reference>
<evidence type="ECO:0000313" key="2">
    <source>
        <dbReference type="EMBL" id="PQA58470.1"/>
    </source>
</evidence>
<accession>A0A2S7ILN3</accession>
<evidence type="ECO:0000313" key="3">
    <source>
        <dbReference type="Proteomes" id="UP000239590"/>
    </source>
</evidence>
<organism evidence="2 3">
    <name type="scientific">Siphonobacter curvatus</name>
    <dbReference type="NCBI Taxonomy" id="2094562"/>
    <lineage>
        <taxon>Bacteria</taxon>
        <taxon>Pseudomonadati</taxon>
        <taxon>Bacteroidota</taxon>
        <taxon>Cytophagia</taxon>
        <taxon>Cytophagales</taxon>
        <taxon>Cytophagaceae</taxon>
        <taxon>Siphonobacter</taxon>
    </lineage>
</organism>
<name>A0A2S7ILN3_9BACT</name>
<dbReference type="InterPro" id="IPR001173">
    <property type="entry name" value="Glyco_trans_2-like"/>
</dbReference>
<gene>
    <name evidence="2" type="ORF">C5O19_01995</name>
</gene>
<dbReference type="SUPFAM" id="SSF53448">
    <property type="entry name" value="Nucleotide-diphospho-sugar transferases"/>
    <property type="match status" value="1"/>
</dbReference>
<dbReference type="Proteomes" id="UP000239590">
    <property type="component" value="Unassembled WGS sequence"/>
</dbReference>
<dbReference type="PANTHER" id="PTHR10859">
    <property type="entry name" value="GLYCOSYL TRANSFERASE"/>
    <property type="match status" value="1"/>
</dbReference>